<dbReference type="RefSeq" id="WP_026485304.1">
    <property type="nucleotide sequence ID" value="NZ_JAPKNB010000001.1"/>
</dbReference>
<dbReference type="InterPro" id="IPR025421">
    <property type="entry name" value="DUF4148"/>
</dbReference>
<keyword evidence="1" id="KW-0732">Signal</keyword>
<feature type="signal peptide" evidence="1">
    <location>
        <begin position="1"/>
        <end position="24"/>
    </location>
</feature>
<reference evidence="2" key="1">
    <citation type="submission" date="2022-11" db="EMBL/GenBank/DDBJ databases">
        <title>Biodiversity and phylogenetic relationships of bacteria.</title>
        <authorList>
            <person name="Machado R.A.R."/>
            <person name="Bhat A."/>
            <person name="Loulou A."/>
            <person name="Kallel S."/>
        </authorList>
    </citation>
    <scope>NUCLEOTIDE SEQUENCE</scope>
    <source>
        <strain evidence="2">DSM 16503</strain>
    </source>
</reference>
<sequence>MKLSPKILLTALAISSASLSTAYASNASPNTNMNSDRALTRAEVQADLAIWNRAGLGELHRGELTPDTFSAEYKAAYAEYIRMRNGPEHQEELKKRQN</sequence>
<protein>
    <submittedName>
        <fullName evidence="2">DUF4148 domain-containing protein</fullName>
    </submittedName>
</protein>
<evidence type="ECO:0000313" key="3">
    <source>
        <dbReference type="Proteomes" id="UP001208074"/>
    </source>
</evidence>
<proteinExistence type="predicted"/>
<dbReference type="Proteomes" id="UP001208074">
    <property type="component" value="Unassembled WGS sequence"/>
</dbReference>
<feature type="chain" id="PRO_5043487635" evidence="1">
    <location>
        <begin position="25"/>
        <end position="98"/>
    </location>
</feature>
<dbReference type="AlphaFoldDB" id="A0AAW5VQR7"/>
<organism evidence="2 3">
    <name type="scientific">Alcaligenes phenolicus</name>
    <dbReference type="NCBI Taxonomy" id="232846"/>
    <lineage>
        <taxon>Bacteria</taxon>
        <taxon>Pseudomonadati</taxon>
        <taxon>Pseudomonadota</taxon>
        <taxon>Betaproteobacteria</taxon>
        <taxon>Burkholderiales</taxon>
        <taxon>Alcaligenaceae</taxon>
        <taxon>Alcaligenes</taxon>
    </lineage>
</organism>
<gene>
    <name evidence="2" type="ORF">OSH02_00050</name>
</gene>
<name>A0AAW5VQR7_9BURK</name>
<evidence type="ECO:0000313" key="2">
    <source>
        <dbReference type="EMBL" id="MCX5563750.1"/>
    </source>
</evidence>
<dbReference type="EMBL" id="JAPKNB010000001">
    <property type="protein sequence ID" value="MCX5563750.1"/>
    <property type="molecule type" value="Genomic_DNA"/>
</dbReference>
<comment type="caution">
    <text evidence="2">The sequence shown here is derived from an EMBL/GenBank/DDBJ whole genome shotgun (WGS) entry which is preliminary data.</text>
</comment>
<accession>A0AAW5VQR7</accession>
<evidence type="ECO:0000256" key="1">
    <source>
        <dbReference type="SAM" id="SignalP"/>
    </source>
</evidence>
<dbReference type="Pfam" id="PF13663">
    <property type="entry name" value="DUF4148"/>
    <property type="match status" value="1"/>
</dbReference>